<evidence type="ECO:0000259" key="9">
    <source>
        <dbReference type="PROSITE" id="PS50850"/>
    </source>
</evidence>
<feature type="transmembrane region" description="Helical" evidence="8">
    <location>
        <begin position="12"/>
        <end position="35"/>
    </location>
</feature>
<dbReference type="KEGG" id="fgu:SD28_04800"/>
<dbReference type="OrthoDB" id="5368493at2"/>
<evidence type="ECO:0000256" key="6">
    <source>
        <dbReference type="ARBA" id="ARBA00023136"/>
    </source>
</evidence>
<accession>A0A0A8E5X7</accession>
<feature type="transmembrane region" description="Helical" evidence="8">
    <location>
        <begin position="283"/>
        <end position="305"/>
    </location>
</feature>
<dbReference type="InterPro" id="IPR005829">
    <property type="entry name" value="Sugar_transporter_CS"/>
</dbReference>
<keyword evidence="5 8" id="KW-1133">Transmembrane helix</keyword>
<dbReference type="Proteomes" id="UP000031104">
    <property type="component" value="Chromosome"/>
</dbReference>
<dbReference type="Gene3D" id="1.20.1250.20">
    <property type="entry name" value="MFS general substrate transporter like domains"/>
    <property type="match status" value="1"/>
</dbReference>
<dbReference type="InterPro" id="IPR036259">
    <property type="entry name" value="MFS_trans_sf"/>
</dbReference>
<dbReference type="EMBL" id="CP010427">
    <property type="protein sequence ID" value="AJC49002.1"/>
    <property type="molecule type" value="Genomic_DNA"/>
</dbReference>
<keyword evidence="11" id="KW-1185">Reference proteome</keyword>
<dbReference type="PROSITE" id="PS50850">
    <property type="entry name" value="MFS"/>
    <property type="match status" value="1"/>
</dbReference>
<feature type="transmembrane region" description="Helical" evidence="8">
    <location>
        <begin position="253"/>
        <end position="277"/>
    </location>
</feature>
<dbReference type="InterPro" id="IPR003663">
    <property type="entry name" value="Sugar/inositol_transpt"/>
</dbReference>
<dbReference type="PROSITE" id="PS00216">
    <property type="entry name" value="SUGAR_TRANSPORT_1"/>
    <property type="match status" value="1"/>
</dbReference>
<dbReference type="PANTHER" id="PTHR48020:SF12">
    <property type="entry name" value="PROTON MYO-INOSITOL COTRANSPORTER"/>
    <property type="match status" value="1"/>
</dbReference>
<evidence type="ECO:0000256" key="8">
    <source>
        <dbReference type="SAM" id="Phobius"/>
    </source>
</evidence>
<dbReference type="HOGENOM" id="CLU_001265_30_5_6"/>
<evidence type="ECO:0000256" key="7">
    <source>
        <dbReference type="RuleBase" id="RU003346"/>
    </source>
</evidence>
<comment type="subcellular location">
    <subcellularLocation>
        <location evidence="1">Membrane</location>
        <topology evidence="1">Multi-pass membrane protein</topology>
    </subcellularLocation>
</comment>
<feature type="transmembrane region" description="Helical" evidence="8">
    <location>
        <begin position="83"/>
        <end position="105"/>
    </location>
</feature>
<dbReference type="SUPFAM" id="SSF103473">
    <property type="entry name" value="MFS general substrate transporter"/>
    <property type="match status" value="1"/>
</dbReference>
<dbReference type="AlphaFoldDB" id="A0A0A8E5X7"/>
<feature type="transmembrane region" description="Helical" evidence="8">
    <location>
        <begin position="55"/>
        <end position="76"/>
    </location>
</feature>
<feature type="transmembrane region" description="Helical" evidence="8">
    <location>
        <begin position="351"/>
        <end position="375"/>
    </location>
</feature>
<dbReference type="InterPro" id="IPR020846">
    <property type="entry name" value="MFS_dom"/>
</dbReference>
<dbReference type="PANTHER" id="PTHR48020">
    <property type="entry name" value="PROTON MYO-INOSITOL COTRANSPORTER"/>
    <property type="match status" value="1"/>
</dbReference>
<evidence type="ECO:0000256" key="1">
    <source>
        <dbReference type="ARBA" id="ARBA00004141"/>
    </source>
</evidence>
<evidence type="ECO:0000313" key="10">
    <source>
        <dbReference type="EMBL" id="AJC49002.1"/>
    </source>
</evidence>
<dbReference type="STRING" id="594679.SD28_04800"/>
<feature type="transmembrane region" description="Helical" evidence="8">
    <location>
        <begin position="387"/>
        <end position="404"/>
    </location>
</feature>
<dbReference type="GO" id="GO:0022857">
    <property type="term" value="F:transmembrane transporter activity"/>
    <property type="evidence" value="ECO:0007669"/>
    <property type="project" value="InterPro"/>
</dbReference>
<name>A0A0A8E5X7_9GAMM</name>
<dbReference type="RefSeq" id="WP_039124626.1">
    <property type="nucleotide sequence ID" value="NZ_CP010427.1"/>
</dbReference>
<dbReference type="InterPro" id="IPR050814">
    <property type="entry name" value="Myo-inositol_Transporter"/>
</dbReference>
<comment type="similarity">
    <text evidence="2 7">Belongs to the major facilitator superfamily. Sugar transporter (TC 2.A.1.1) family.</text>
</comment>
<evidence type="ECO:0000313" key="11">
    <source>
        <dbReference type="Proteomes" id="UP000031104"/>
    </source>
</evidence>
<feature type="domain" description="Major facilitator superfamily (MFS) profile" evidence="9">
    <location>
        <begin position="14"/>
        <end position="444"/>
    </location>
</feature>
<evidence type="ECO:0000256" key="5">
    <source>
        <dbReference type="ARBA" id="ARBA00022989"/>
    </source>
</evidence>
<dbReference type="GO" id="GO:0016020">
    <property type="term" value="C:membrane"/>
    <property type="evidence" value="ECO:0007669"/>
    <property type="project" value="UniProtKB-SubCell"/>
</dbReference>
<evidence type="ECO:0000256" key="4">
    <source>
        <dbReference type="ARBA" id="ARBA00022692"/>
    </source>
</evidence>
<dbReference type="CDD" id="cd17315">
    <property type="entry name" value="MFS_GLUT_like"/>
    <property type="match status" value="1"/>
</dbReference>
<proteinExistence type="inferred from homology"/>
<feature type="transmembrane region" description="Helical" evidence="8">
    <location>
        <begin position="175"/>
        <end position="194"/>
    </location>
</feature>
<protein>
    <submittedName>
        <fullName evidence="10">Major facilitator transporter</fullName>
    </submittedName>
</protein>
<reference evidence="10 11" key="1">
    <citation type="submission" date="2014-12" db="EMBL/GenBank/DDBJ databases">
        <title>Complete genome sequence of Francisella guanzhouensis strain 08HL01032 isolated from air-conditioning system in China.</title>
        <authorList>
            <person name="Svensson D."/>
            <person name="Ohrman C."/>
            <person name="Backman S."/>
            <person name="Karlsson E."/>
            <person name="Nilsson E."/>
            <person name="Bystrom M."/>
            <person name="Larkeryd A."/>
            <person name="Stenberg P."/>
            <person name="Scholtz H.C."/>
            <person name="Forsman M."/>
            <person name="Sjodin A."/>
        </authorList>
    </citation>
    <scope>NUCLEOTIDE SEQUENCE [LARGE SCALE GENOMIC DNA]</scope>
    <source>
        <strain evidence="10 11">08HL01032</strain>
    </source>
</reference>
<organism evidence="10 11">
    <name type="scientific">Allofrancisella guangzhouensis</name>
    <dbReference type="NCBI Taxonomy" id="594679"/>
    <lineage>
        <taxon>Bacteria</taxon>
        <taxon>Pseudomonadati</taxon>
        <taxon>Pseudomonadota</taxon>
        <taxon>Gammaproteobacteria</taxon>
        <taxon>Thiotrichales</taxon>
        <taxon>Francisellaceae</taxon>
        <taxon>Allofrancisella</taxon>
    </lineage>
</organism>
<keyword evidence="4 8" id="KW-0812">Transmembrane</keyword>
<evidence type="ECO:0000256" key="3">
    <source>
        <dbReference type="ARBA" id="ARBA00022448"/>
    </source>
</evidence>
<feature type="transmembrane region" description="Helical" evidence="8">
    <location>
        <begin position="317"/>
        <end position="339"/>
    </location>
</feature>
<evidence type="ECO:0000256" key="2">
    <source>
        <dbReference type="ARBA" id="ARBA00010992"/>
    </source>
</evidence>
<keyword evidence="6 8" id="KW-0472">Membrane</keyword>
<keyword evidence="3 7" id="KW-0813">Transport</keyword>
<feature type="transmembrane region" description="Helical" evidence="8">
    <location>
        <begin position="111"/>
        <end position="129"/>
    </location>
</feature>
<feature type="transmembrane region" description="Helical" evidence="8">
    <location>
        <begin position="141"/>
        <end position="163"/>
    </location>
</feature>
<gene>
    <name evidence="10" type="ORF">SD28_04800</name>
</gene>
<feature type="transmembrane region" description="Helical" evidence="8">
    <location>
        <begin position="416"/>
        <end position="440"/>
    </location>
</feature>
<sequence length="467" mass="51917">MESQKEFRKIVIFICIVAALGGLLFGLDQGFIANAGKTLNHIYGIADGSIQEGNFNAILAFGGIAGTLCSGFFTRYLGRKNTLLVAGFSFLLGAFISSLLLPIEILTACRFTLGFGVGLASFATPLYLAETAPTNIRGAMSTLFQLMITFGIFLICLTNVVIVELVGHTEISLTLMFSVITLFAFLMLVGCFFLPKSPRWLMLKNREEEARAILTKTRKKDEVDLEISEIKQKLGEKKVSIIETVAKKYFWKILFVGIMIQMFQQLVGINMIIYYAPKFLEGAGLNIILAGLMVFFVNFLSTFPAIKWVEKWGRKKLLTVGAIIMMVSLLIAAYSFYLIDVSHTTSNAPKYVLLVFCLVYIFGFACSWGPVAWTLCSEIFPQRIREVGLTVTTIVNWTFVYVVVSNSNVIMSAGEWGKPLLFIVYAGFCLLSIIFLKFFVPETKGVSLEKIESNLVSGYKLKDLGKE</sequence>
<dbReference type="InterPro" id="IPR005828">
    <property type="entry name" value="MFS_sugar_transport-like"/>
</dbReference>
<dbReference type="NCBIfam" id="TIGR00879">
    <property type="entry name" value="SP"/>
    <property type="match status" value="1"/>
</dbReference>
<dbReference type="PRINTS" id="PR00171">
    <property type="entry name" value="SUGRTRNSPORT"/>
</dbReference>
<dbReference type="Pfam" id="PF00083">
    <property type="entry name" value="Sugar_tr"/>
    <property type="match status" value="1"/>
</dbReference>